<evidence type="ECO:0000259" key="3">
    <source>
        <dbReference type="PROSITE" id="PS50887"/>
    </source>
</evidence>
<dbReference type="SUPFAM" id="SSF141868">
    <property type="entry name" value="EAL domain-like"/>
    <property type="match status" value="1"/>
</dbReference>
<keyword evidence="5" id="KW-1185">Reference proteome</keyword>
<keyword evidence="1" id="KW-0812">Transmembrane</keyword>
<accession>A4BC19</accession>
<dbReference type="Pfam" id="PF00563">
    <property type="entry name" value="EAL"/>
    <property type="match status" value="1"/>
</dbReference>
<dbReference type="Pfam" id="PF00990">
    <property type="entry name" value="GGDEF"/>
    <property type="match status" value="1"/>
</dbReference>
<dbReference type="InterPro" id="IPR001633">
    <property type="entry name" value="EAL_dom"/>
</dbReference>
<name>A4BC19_9GAMM</name>
<proteinExistence type="predicted"/>
<dbReference type="HOGENOM" id="CLU_000445_70_44_6"/>
<dbReference type="InterPro" id="IPR050706">
    <property type="entry name" value="Cyclic-di-GMP_PDE-like"/>
</dbReference>
<dbReference type="AlphaFoldDB" id="A4BC19"/>
<sequence>MKLQTRFMMNLSFVGLLAMVTFGFLIESQLAKLLDKEINSQLTSHQSLSTAYLSDTITNIQTDLDLITNNALTRQYFSASETIRYQLFHSELTRVLQRYLKYGEHYGEIAVVLPDGFKEITAFNGKVPFRDIDDTFIRLQEHDELNASEVTFATGRTPSGEYLISAYSPLREYSDLIQTNDNPTLAYIKITLPLKALLNSLSTDNIAVSLRIPTPPGSNTRWITVADSSFTEKEKQAFRFLESDINDQFRLRSSLDPELYTSNTSQFYRLSLIIMLLALFSLIVVTYLLLRKVILKPLDQFSELVDQSDLNADMHPALTAYDQNEFGQLKEKFHGMLSRLKQHSSDLKRQAFTDTLTGLPNRAALYELLAKRTVNPSQPLSVLFLDLDGFKNVNDIYGHDLGDTLLKAVSQKLLSIVRDDPNLPLDSINIRNDAVFRLGGDEFTVVLMANSHAALVAQRIIDAFQNGIQIHDKLLYTGTSIGISEFPKDAIDPSLLIQYADMAMYQAKQEGKMRYSIFTSDLAEEEQRRLKLEQLVREGVEFGRFETHFQPKIQASTGKLIGFEALARLRDVDQQLIPPGIFIPVAQEKGVLEYITYRVCEQACQLLQESNNPELIASINIAPNQLSDLRLIADIRSIMWRYQITPRQIEFEVTEEELISNFRQTQRDLELIRNFGFKTALDDFGSGYSSLGQLKKFQFDTLKLDRVFVSTDDFDTESSIGVLSSIKELADRLKMTVVAEGIETASQLAFIQSFNIDIIQGYFYSRPISGPQFSARYLNKPNSLPDMSSSSLKL</sequence>
<evidence type="ECO:0000256" key="1">
    <source>
        <dbReference type="SAM" id="Phobius"/>
    </source>
</evidence>
<dbReference type="GO" id="GO:0071111">
    <property type="term" value="F:cyclic-guanylate-specific phosphodiesterase activity"/>
    <property type="evidence" value="ECO:0007669"/>
    <property type="project" value="InterPro"/>
</dbReference>
<dbReference type="Gene3D" id="6.10.340.10">
    <property type="match status" value="1"/>
</dbReference>
<dbReference type="InterPro" id="IPR035919">
    <property type="entry name" value="EAL_sf"/>
</dbReference>
<dbReference type="InterPro" id="IPR043128">
    <property type="entry name" value="Rev_trsase/Diguanyl_cyclase"/>
</dbReference>
<dbReference type="STRING" id="314283.MED297_01745"/>
<evidence type="ECO:0000313" key="4">
    <source>
        <dbReference type="EMBL" id="EAR10504.1"/>
    </source>
</evidence>
<dbReference type="SMART" id="SM00267">
    <property type="entry name" value="GGDEF"/>
    <property type="match status" value="1"/>
</dbReference>
<dbReference type="PROSITE" id="PS50883">
    <property type="entry name" value="EAL"/>
    <property type="match status" value="1"/>
</dbReference>
<dbReference type="Proteomes" id="UP000005953">
    <property type="component" value="Unassembled WGS sequence"/>
</dbReference>
<dbReference type="SMART" id="SM00052">
    <property type="entry name" value="EAL"/>
    <property type="match status" value="1"/>
</dbReference>
<dbReference type="SUPFAM" id="SSF55073">
    <property type="entry name" value="Nucleotide cyclase"/>
    <property type="match status" value="1"/>
</dbReference>
<dbReference type="Gene3D" id="3.20.20.450">
    <property type="entry name" value="EAL domain"/>
    <property type="match status" value="1"/>
</dbReference>
<feature type="domain" description="EAL" evidence="2">
    <location>
        <begin position="529"/>
        <end position="781"/>
    </location>
</feature>
<keyword evidence="1" id="KW-1133">Transmembrane helix</keyword>
<dbReference type="EMBL" id="AAOE01000004">
    <property type="protein sequence ID" value="EAR10504.1"/>
    <property type="molecule type" value="Genomic_DNA"/>
</dbReference>
<dbReference type="InterPro" id="IPR029787">
    <property type="entry name" value="Nucleotide_cyclase"/>
</dbReference>
<comment type="caution">
    <text evidence="4">The sequence shown here is derived from an EMBL/GenBank/DDBJ whole genome shotgun (WGS) entry which is preliminary data.</text>
</comment>
<evidence type="ECO:0000313" key="5">
    <source>
        <dbReference type="Proteomes" id="UP000005953"/>
    </source>
</evidence>
<dbReference type="PROSITE" id="PS50887">
    <property type="entry name" value="GGDEF"/>
    <property type="match status" value="1"/>
</dbReference>
<feature type="transmembrane region" description="Helical" evidence="1">
    <location>
        <begin position="267"/>
        <end position="290"/>
    </location>
</feature>
<dbReference type="OrthoDB" id="6168558at2"/>
<evidence type="ECO:0000259" key="2">
    <source>
        <dbReference type="PROSITE" id="PS50883"/>
    </source>
</evidence>
<dbReference type="NCBIfam" id="TIGR00254">
    <property type="entry name" value="GGDEF"/>
    <property type="match status" value="1"/>
</dbReference>
<dbReference type="Gene3D" id="3.30.70.270">
    <property type="match status" value="1"/>
</dbReference>
<dbReference type="CDD" id="cd01948">
    <property type="entry name" value="EAL"/>
    <property type="match status" value="1"/>
</dbReference>
<dbReference type="CDD" id="cd01949">
    <property type="entry name" value="GGDEF"/>
    <property type="match status" value="1"/>
</dbReference>
<organism evidence="4 5">
    <name type="scientific">Reinekea blandensis MED297</name>
    <dbReference type="NCBI Taxonomy" id="314283"/>
    <lineage>
        <taxon>Bacteria</taxon>
        <taxon>Pseudomonadati</taxon>
        <taxon>Pseudomonadota</taxon>
        <taxon>Gammaproteobacteria</taxon>
        <taxon>Oceanospirillales</taxon>
        <taxon>Saccharospirillaceae</taxon>
        <taxon>Reinekea</taxon>
    </lineage>
</organism>
<dbReference type="PANTHER" id="PTHR33121">
    <property type="entry name" value="CYCLIC DI-GMP PHOSPHODIESTERASE PDEF"/>
    <property type="match status" value="1"/>
</dbReference>
<keyword evidence="1" id="KW-0472">Membrane</keyword>
<dbReference type="PANTHER" id="PTHR33121:SF70">
    <property type="entry name" value="SIGNALING PROTEIN YKOW"/>
    <property type="match status" value="1"/>
</dbReference>
<dbReference type="RefSeq" id="WP_008046817.1">
    <property type="nucleotide sequence ID" value="NZ_CH724153.1"/>
</dbReference>
<protein>
    <submittedName>
        <fullName evidence="4">Predicted signal transduction protein containing a membrane domain, an EAL and a GGDEF domain</fullName>
    </submittedName>
</protein>
<reference evidence="4 5" key="1">
    <citation type="submission" date="2006-02" db="EMBL/GenBank/DDBJ databases">
        <authorList>
            <person name="Pinhassi J."/>
            <person name="Pedros-Alio C."/>
            <person name="Ferriera S."/>
            <person name="Johnson J."/>
            <person name="Kravitz S."/>
            <person name="Halpern A."/>
            <person name="Remington K."/>
            <person name="Beeson K."/>
            <person name="Tran B."/>
            <person name="Rogers Y.-H."/>
            <person name="Friedman R."/>
            <person name="Venter J.C."/>
        </authorList>
    </citation>
    <scope>NUCLEOTIDE SEQUENCE [LARGE SCALE GENOMIC DNA]</scope>
    <source>
        <strain evidence="4 5">MED297</strain>
    </source>
</reference>
<gene>
    <name evidence="4" type="ORF">MED297_01745</name>
</gene>
<dbReference type="InterPro" id="IPR000160">
    <property type="entry name" value="GGDEF_dom"/>
</dbReference>
<feature type="domain" description="GGDEF" evidence="3">
    <location>
        <begin position="378"/>
        <end position="520"/>
    </location>
</feature>